<protein>
    <submittedName>
        <fullName evidence="1">Uncharacterized protein</fullName>
    </submittedName>
</protein>
<accession>A0AAW1HTA8</accession>
<proteinExistence type="predicted"/>
<gene>
    <name evidence="1" type="ORF">QE152_g40003</name>
</gene>
<sequence>MKKELFRFSIMTMACCDAETIVQRISESYRMEFTGIRWSMANCVVYCDRKNLKEYKKKMKQVLIDEVAAGVGRRVKEQRESGENEE</sequence>
<organism evidence="1 2">
    <name type="scientific">Popillia japonica</name>
    <name type="common">Japanese beetle</name>
    <dbReference type="NCBI Taxonomy" id="7064"/>
    <lineage>
        <taxon>Eukaryota</taxon>
        <taxon>Metazoa</taxon>
        <taxon>Ecdysozoa</taxon>
        <taxon>Arthropoda</taxon>
        <taxon>Hexapoda</taxon>
        <taxon>Insecta</taxon>
        <taxon>Pterygota</taxon>
        <taxon>Neoptera</taxon>
        <taxon>Endopterygota</taxon>
        <taxon>Coleoptera</taxon>
        <taxon>Polyphaga</taxon>
        <taxon>Scarabaeiformia</taxon>
        <taxon>Scarabaeidae</taxon>
        <taxon>Rutelinae</taxon>
        <taxon>Popillia</taxon>
    </lineage>
</organism>
<dbReference type="AlphaFoldDB" id="A0AAW1HTA8"/>
<reference evidence="1 2" key="1">
    <citation type="journal article" date="2024" name="BMC Genomics">
        <title>De novo assembly and annotation of Popillia japonica's genome with initial clues to its potential as an invasive pest.</title>
        <authorList>
            <person name="Cucini C."/>
            <person name="Boschi S."/>
            <person name="Funari R."/>
            <person name="Cardaioli E."/>
            <person name="Iannotti N."/>
            <person name="Marturano G."/>
            <person name="Paoli F."/>
            <person name="Bruttini M."/>
            <person name="Carapelli A."/>
            <person name="Frati F."/>
            <person name="Nardi F."/>
        </authorList>
    </citation>
    <scope>NUCLEOTIDE SEQUENCE [LARGE SCALE GENOMIC DNA]</scope>
    <source>
        <strain evidence="1">DMR45628</strain>
    </source>
</reference>
<name>A0AAW1HTA8_POPJA</name>
<evidence type="ECO:0000313" key="2">
    <source>
        <dbReference type="Proteomes" id="UP001458880"/>
    </source>
</evidence>
<comment type="caution">
    <text evidence="1">The sequence shown here is derived from an EMBL/GenBank/DDBJ whole genome shotgun (WGS) entry which is preliminary data.</text>
</comment>
<evidence type="ECO:0000313" key="1">
    <source>
        <dbReference type="EMBL" id="KAK9679524.1"/>
    </source>
</evidence>
<dbReference type="Proteomes" id="UP001458880">
    <property type="component" value="Unassembled WGS sequence"/>
</dbReference>
<keyword evidence="2" id="KW-1185">Reference proteome</keyword>
<dbReference type="EMBL" id="JASPKY010001015">
    <property type="protein sequence ID" value="KAK9679524.1"/>
    <property type="molecule type" value="Genomic_DNA"/>
</dbReference>